<sequence>SHVNCKDGFVLDNDNHPNPTLITSIGCYDSDCACFLHSYNTNVCDSVGKTASCIDVIPTIEYGELPGCVKGMTIECEVGGHLLVKLKASSTVTFYEITSPIIVARCKGMEYSISAGVDFPTPIQLTFEHSIACTTD</sequence>
<dbReference type="AlphaFoldDB" id="A0AAV5SC55"/>
<organism evidence="1 2">
    <name type="scientific">Pristionchus entomophagus</name>
    <dbReference type="NCBI Taxonomy" id="358040"/>
    <lineage>
        <taxon>Eukaryota</taxon>
        <taxon>Metazoa</taxon>
        <taxon>Ecdysozoa</taxon>
        <taxon>Nematoda</taxon>
        <taxon>Chromadorea</taxon>
        <taxon>Rhabditida</taxon>
        <taxon>Rhabditina</taxon>
        <taxon>Diplogasteromorpha</taxon>
        <taxon>Diplogasteroidea</taxon>
        <taxon>Neodiplogasteridae</taxon>
        <taxon>Pristionchus</taxon>
    </lineage>
</organism>
<evidence type="ECO:0000313" key="1">
    <source>
        <dbReference type="EMBL" id="GMS80404.1"/>
    </source>
</evidence>
<dbReference type="Proteomes" id="UP001432027">
    <property type="component" value="Unassembled WGS sequence"/>
</dbReference>
<comment type="caution">
    <text evidence="1">The sequence shown here is derived from an EMBL/GenBank/DDBJ whole genome shotgun (WGS) entry which is preliminary data.</text>
</comment>
<name>A0AAV5SC55_9BILA</name>
<accession>A0AAV5SC55</accession>
<protein>
    <submittedName>
        <fullName evidence="1">Uncharacterized protein</fullName>
    </submittedName>
</protein>
<gene>
    <name evidence="1" type="ORF">PENTCL1PPCAC_2579</name>
</gene>
<evidence type="ECO:0000313" key="2">
    <source>
        <dbReference type="Proteomes" id="UP001432027"/>
    </source>
</evidence>
<feature type="non-terminal residue" evidence="1">
    <location>
        <position position="1"/>
    </location>
</feature>
<dbReference type="EMBL" id="BTSX01000001">
    <property type="protein sequence ID" value="GMS80404.1"/>
    <property type="molecule type" value="Genomic_DNA"/>
</dbReference>
<reference evidence="1" key="1">
    <citation type="submission" date="2023-10" db="EMBL/GenBank/DDBJ databases">
        <title>Genome assembly of Pristionchus species.</title>
        <authorList>
            <person name="Yoshida K."/>
            <person name="Sommer R.J."/>
        </authorList>
    </citation>
    <scope>NUCLEOTIDE SEQUENCE</scope>
    <source>
        <strain evidence="1">RS0144</strain>
    </source>
</reference>
<keyword evidence="2" id="KW-1185">Reference proteome</keyword>
<proteinExistence type="predicted"/>